<dbReference type="Proteomes" id="UP000250043">
    <property type="component" value="Unassembled WGS sequence"/>
</dbReference>
<dbReference type="AlphaFoldDB" id="A0A8E2AJ47"/>
<dbReference type="EMBL" id="KV722583">
    <property type="protein sequence ID" value="OCH85446.1"/>
    <property type="molecule type" value="Genomic_DNA"/>
</dbReference>
<protein>
    <submittedName>
        <fullName evidence="2">Uncharacterized protein</fullName>
    </submittedName>
</protein>
<keyword evidence="3" id="KW-1185">Reference proteome</keyword>
<feature type="compositionally biased region" description="Polar residues" evidence="1">
    <location>
        <begin position="84"/>
        <end position="94"/>
    </location>
</feature>
<sequence length="425" mass="47619">MPRVSSAMNNDLRLLHGGRYEDRPCSNAQTPELMTLDNLQSLLTNNPGFQHALADAWGHDEFAAIRSLAPFRPKEEHVTEPESYKTTVQDSLTQGDEIPMIDKPGLAWSSRYAGTLHESLHAKTNSAFSSEEPFPSLAAIIQSTGTGKSRDQESAGLDFYTPTQNMVLANVPLAFTFEPGRAARDQLQKTVASHMRMLYSVPRHWNYFRSAYSSEPLLADAAYREAATSGESPLSNILADALRNDLCNLGGEVVWRALLTLAYDRAVERDQHISSLPTIASGEVVYSKSCSIVTFIEELFSVEHAQKILDRCANNITRVLFREAFRFARLRFTHFARLGDIRGITPPAPFVDFLRGHAQMCHTMQNRIDMAIPILLHVSDLGVEKTSSILVSFQRRLVPGTLVKYENNTDTLQIFEPWAGHMLHW</sequence>
<reference evidence="2 3" key="1">
    <citation type="submission" date="2016-07" db="EMBL/GenBank/DDBJ databases">
        <title>Draft genome of the white-rot fungus Obba rivulosa 3A-2.</title>
        <authorList>
            <consortium name="DOE Joint Genome Institute"/>
            <person name="Miettinen O."/>
            <person name="Riley R."/>
            <person name="Acob R."/>
            <person name="Barry K."/>
            <person name="Cullen D."/>
            <person name="De Vries R."/>
            <person name="Hainaut M."/>
            <person name="Hatakka A."/>
            <person name="Henrissat B."/>
            <person name="Hilden K."/>
            <person name="Kuo R."/>
            <person name="Labutti K."/>
            <person name="Lipzen A."/>
            <person name="Makela M.R."/>
            <person name="Sandor L."/>
            <person name="Spatafora J.W."/>
            <person name="Grigoriev I.V."/>
            <person name="Hibbett D.S."/>
        </authorList>
    </citation>
    <scope>NUCLEOTIDE SEQUENCE [LARGE SCALE GENOMIC DNA]</scope>
    <source>
        <strain evidence="2 3">3A-2</strain>
    </source>
</reference>
<gene>
    <name evidence="2" type="ORF">OBBRIDRAFT_312852</name>
</gene>
<name>A0A8E2AJ47_9APHY</name>
<accession>A0A8E2AJ47</accession>
<proteinExistence type="predicted"/>
<dbReference type="PANTHER" id="PTHR33266">
    <property type="entry name" value="CHROMOSOME 15, WHOLE GENOME SHOTGUN SEQUENCE"/>
    <property type="match status" value="1"/>
</dbReference>
<feature type="region of interest" description="Disordered" evidence="1">
    <location>
        <begin position="76"/>
        <end position="97"/>
    </location>
</feature>
<evidence type="ECO:0000256" key="1">
    <source>
        <dbReference type="SAM" id="MobiDB-lite"/>
    </source>
</evidence>
<evidence type="ECO:0000313" key="3">
    <source>
        <dbReference type="Proteomes" id="UP000250043"/>
    </source>
</evidence>
<evidence type="ECO:0000313" key="2">
    <source>
        <dbReference type="EMBL" id="OCH85446.1"/>
    </source>
</evidence>
<dbReference type="PANTHER" id="PTHR33266:SF1">
    <property type="entry name" value="F-BOX DOMAIN-CONTAINING PROTEIN"/>
    <property type="match status" value="1"/>
</dbReference>
<organism evidence="2 3">
    <name type="scientific">Obba rivulosa</name>
    <dbReference type="NCBI Taxonomy" id="1052685"/>
    <lineage>
        <taxon>Eukaryota</taxon>
        <taxon>Fungi</taxon>
        <taxon>Dikarya</taxon>
        <taxon>Basidiomycota</taxon>
        <taxon>Agaricomycotina</taxon>
        <taxon>Agaricomycetes</taxon>
        <taxon>Polyporales</taxon>
        <taxon>Gelatoporiaceae</taxon>
        <taxon>Obba</taxon>
    </lineage>
</organism>
<dbReference type="OrthoDB" id="107110at2759"/>